<dbReference type="AlphaFoldDB" id="A0AAD7GAX8"/>
<name>A0AAD7GAX8_MYCRO</name>
<feature type="signal peptide" evidence="5">
    <location>
        <begin position="1"/>
        <end position="22"/>
    </location>
</feature>
<dbReference type="InterPro" id="IPR002921">
    <property type="entry name" value="Fungal_lipase-type"/>
</dbReference>
<gene>
    <name evidence="7" type="ORF">B0H17DRAFT_1208302</name>
</gene>
<dbReference type="PANTHER" id="PTHR45856:SF24">
    <property type="entry name" value="FUNGAL LIPASE-LIKE DOMAIN-CONTAINING PROTEIN"/>
    <property type="match status" value="1"/>
</dbReference>
<evidence type="ECO:0000256" key="5">
    <source>
        <dbReference type="SAM" id="SignalP"/>
    </source>
</evidence>
<accession>A0AAD7GAX8</accession>
<dbReference type="GO" id="GO:0006629">
    <property type="term" value="P:lipid metabolic process"/>
    <property type="evidence" value="ECO:0007669"/>
    <property type="project" value="InterPro"/>
</dbReference>
<keyword evidence="5" id="KW-0732">Signal</keyword>
<dbReference type="Gene3D" id="3.40.50.1820">
    <property type="entry name" value="alpha/beta hydrolase"/>
    <property type="match status" value="1"/>
</dbReference>
<comment type="similarity">
    <text evidence="2">Belongs to the AB hydrolase superfamily. Lipase family. Class 3 subfamily.</text>
</comment>
<keyword evidence="1" id="KW-1015">Disulfide bond</keyword>
<dbReference type="EMBL" id="JARKIE010000160">
    <property type="protein sequence ID" value="KAJ7673607.1"/>
    <property type="molecule type" value="Genomic_DNA"/>
</dbReference>
<dbReference type="GO" id="GO:0016787">
    <property type="term" value="F:hydrolase activity"/>
    <property type="evidence" value="ECO:0007669"/>
    <property type="project" value="UniProtKB-KW"/>
</dbReference>
<dbReference type="InterPro" id="IPR051218">
    <property type="entry name" value="Sec_MonoDiacylglyc_Lipase"/>
</dbReference>
<evidence type="ECO:0000259" key="6">
    <source>
        <dbReference type="Pfam" id="PF01764"/>
    </source>
</evidence>
<evidence type="ECO:0000256" key="4">
    <source>
        <dbReference type="ARBA" id="ARBA00048461"/>
    </source>
</evidence>
<evidence type="ECO:0000313" key="7">
    <source>
        <dbReference type="EMBL" id="KAJ7673607.1"/>
    </source>
</evidence>
<dbReference type="Pfam" id="PF01764">
    <property type="entry name" value="Lipase_3"/>
    <property type="match status" value="1"/>
</dbReference>
<protein>
    <submittedName>
        <fullName evidence="7">Alpha/Beta hydrolase protein</fullName>
    </submittedName>
</protein>
<feature type="chain" id="PRO_5042148592" evidence="5">
    <location>
        <begin position="23"/>
        <end position="285"/>
    </location>
</feature>
<evidence type="ECO:0000256" key="1">
    <source>
        <dbReference type="ARBA" id="ARBA00023157"/>
    </source>
</evidence>
<dbReference type="PANTHER" id="PTHR45856">
    <property type="entry name" value="ALPHA/BETA-HYDROLASES SUPERFAMILY PROTEIN"/>
    <property type="match status" value="1"/>
</dbReference>
<reference evidence="7" key="1">
    <citation type="submission" date="2023-03" db="EMBL/GenBank/DDBJ databases">
        <title>Massive genome expansion in bonnet fungi (Mycena s.s.) driven by repeated elements and novel gene families across ecological guilds.</title>
        <authorList>
            <consortium name="Lawrence Berkeley National Laboratory"/>
            <person name="Harder C.B."/>
            <person name="Miyauchi S."/>
            <person name="Viragh M."/>
            <person name="Kuo A."/>
            <person name="Thoen E."/>
            <person name="Andreopoulos B."/>
            <person name="Lu D."/>
            <person name="Skrede I."/>
            <person name="Drula E."/>
            <person name="Henrissat B."/>
            <person name="Morin E."/>
            <person name="Kohler A."/>
            <person name="Barry K."/>
            <person name="LaButti K."/>
            <person name="Morin E."/>
            <person name="Salamov A."/>
            <person name="Lipzen A."/>
            <person name="Mereny Z."/>
            <person name="Hegedus B."/>
            <person name="Baldrian P."/>
            <person name="Stursova M."/>
            <person name="Weitz H."/>
            <person name="Taylor A."/>
            <person name="Grigoriev I.V."/>
            <person name="Nagy L.G."/>
            <person name="Martin F."/>
            <person name="Kauserud H."/>
        </authorList>
    </citation>
    <scope>NUCLEOTIDE SEQUENCE</scope>
    <source>
        <strain evidence="7">CBHHK067</strain>
    </source>
</reference>
<organism evidence="7 8">
    <name type="scientific">Mycena rosella</name>
    <name type="common">Pink bonnet</name>
    <name type="synonym">Agaricus rosellus</name>
    <dbReference type="NCBI Taxonomy" id="1033263"/>
    <lineage>
        <taxon>Eukaryota</taxon>
        <taxon>Fungi</taxon>
        <taxon>Dikarya</taxon>
        <taxon>Basidiomycota</taxon>
        <taxon>Agaricomycotina</taxon>
        <taxon>Agaricomycetes</taxon>
        <taxon>Agaricomycetidae</taxon>
        <taxon>Agaricales</taxon>
        <taxon>Marasmiineae</taxon>
        <taxon>Mycenaceae</taxon>
        <taxon>Mycena</taxon>
    </lineage>
</organism>
<proteinExistence type="inferred from homology"/>
<comment type="caution">
    <text evidence="7">The sequence shown here is derived from an EMBL/GenBank/DDBJ whole genome shotgun (WGS) entry which is preliminary data.</text>
</comment>
<dbReference type="Proteomes" id="UP001221757">
    <property type="component" value="Unassembled WGS sequence"/>
</dbReference>
<dbReference type="InterPro" id="IPR029058">
    <property type="entry name" value="AB_hydrolase_fold"/>
</dbReference>
<feature type="domain" description="Fungal lipase-type" evidence="6">
    <location>
        <begin position="85"/>
        <end position="202"/>
    </location>
</feature>
<dbReference type="SUPFAM" id="SSF53474">
    <property type="entry name" value="alpha/beta-Hydrolases"/>
    <property type="match status" value="1"/>
</dbReference>
<comment type="catalytic activity">
    <reaction evidence="4">
        <text>a monoacylglycerol + H2O = glycerol + a fatty acid + H(+)</text>
        <dbReference type="Rhea" id="RHEA:15245"/>
        <dbReference type="ChEBI" id="CHEBI:15377"/>
        <dbReference type="ChEBI" id="CHEBI:15378"/>
        <dbReference type="ChEBI" id="CHEBI:17408"/>
        <dbReference type="ChEBI" id="CHEBI:17754"/>
        <dbReference type="ChEBI" id="CHEBI:28868"/>
    </reaction>
</comment>
<evidence type="ECO:0000256" key="2">
    <source>
        <dbReference type="ARBA" id="ARBA00043996"/>
    </source>
</evidence>
<dbReference type="CDD" id="cd00519">
    <property type="entry name" value="Lipase_3"/>
    <property type="match status" value="1"/>
</dbReference>
<sequence length="285" mass="30454">MHPCTFSLFLGVLGILLSPTYASPVRSPRGISSSLYDDLVLYTKYSSAAYQIFCPRPLGNTLVESFSLPNAHAFIARDDSRREIVVSFRGSLSIVDALTDINVFLVPFVSPGIAKPFKVHAGFLLAYNAVAKSVLGTVSSQLAMFPGYAVVVTGHSLGGSIAALAATALKTALPDAPLRLFTFGQPRTGDANFAAFVEDTIGADNIFRDGVPSIIARLLGYEHHGTQYWQFVDPTPFNTLGPTTVKKCVGGEDPTCSDSILSTGINPAHVFYFGQVMVLNPLVCV</sequence>
<evidence type="ECO:0000256" key="3">
    <source>
        <dbReference type="ARBA" id="ARBA00047591"/>
    </source>
</evidence>
<evidence type="ECO:0000313" key="8">
    <source>
        <dbReference type="Proteomes" id="UP001221757"/>
    </source>
</evidence>
<comment type="catalytic activity">
    <reaction evidence="3">
        <text>a diacylglycerol + H2O = a monoacylglycerol + a fatty acid + H(+)</text>
        <dbReference type="Rhea" id="RHEA:32731"/>
        <dbReference type="ChEBI" id="CHEBI:15377"/>
        <dbReference type="ChEBI" id="CHEBI:15378"/>
        <dbReference type="ChEBI" id="CHEBI:17408"/>
        <dbReference type="ChEBI" id="CHEBI:18035"/>
        <dbReference type="ChEBI" id="CHEBI:28868"/>
    </reaction>
</comment>
<keyword evidence="7" id="KW-0378">Hydrolase</keyword>
<keyword evidence="8" id="KW-1185">Reference proteome</keyword>